<accession>A0A0V1L0R8</accession>
<dbReference type="OrthoDB" id="10578616at2759"/>
<dbReference type="AlphaFoldDB" id="A0A0V1L0R8"/>
<dbReference type="Proteomes" id="UP000054721">
    <property type="component" value="Unassembled WGS sequence"/>
</dbReference>
<protein>
    <submittedName>
        <fullName evidence="1">Uncharacterized protein</fullName>
    </submittedName>
</protein>
<name>A0A0V1L0R8_9BILA</name>
<dbReference type="EMBL" id="JYDW01000172">
    <property type="protein sequence ID" value="KRZ53152.1"/>
    <property type="molecule type" value="Genomic_DNA"/>
</dbReference>
<proteinExistence type="predicted"/>
<evidence type="ECO:0000313" key="1">
    <source>
        <dbReference type="EMBL" id="KRZ53152.1"/>
    </source>
</evidence>
<evidence type="ECO:0000313" key="2">
    <source>
        <dbReference type="Proteomes" id="UP000054721"/>
    </source>
</evidence>
<organism evidence="1 2">
    <name type="scientific">Trichinella nativa</name>
    <dbReference type="NCBI Taxonomy" id="6335"/>
    <lineage>
        <taxon>Eukaryota</taxon>
        <taxon>Metazoa</taxon>
        <taxon>Ecdysozoa</taxon>
        <taxon>Nematoda</taxon>
        <taxon>Enoplea</taxon>
        <taxon>Dorylaimia</taxon>
        <taxon>Trichinellida</taxon>
        <taxon>Trichinellidae</taxon>
        <taxon>Trichinella</taxon>
    </lineage>
</organism>
<sequence length="68" mass="7909">MLHDIAAAKNEILREIAISINCSLVNFENIFLKHEERTSLLTFLHDKSNEKFANHFYDKIPVAKTSYD</sequence>
<reference evidence="1 2" key="1">
    <citation type="submission" date="2015-05" db="EMBL/GenBank/DDBJ databases">
        <title>Evolution of Trichinella species and genotypes.</title>
        <authorList>
            <person name="Korhonen P.K."/>
            <person name="Edoardo P."/>
            <person name="Giuseppe L.R."/>
            <person name="Gasser R.B."/>
        </authorList>
    </citation>
    <scope>NUCLEOTIDE SEQUENCE [LARGE SCALE GENOMIC DNA]</scope>
    <source>
        <strain evidence="1">ISS10</strain>
    </source>
</reference>
<keyword evidence="2" id="KW-1185">Reference proteome</keyword>
<gene>
    <name evidence="1" type="ORF">T02_8070</name>
</gene>
<comment type="caution">
    <text evidence="1">The sequence shown here is derived from an EMBL/GenBank/DDBJ whole genome shotgun (WGS) entry which is preliminary data.</text>
</comment>